<evidence type="ECO:0000313" key="2">
    <source>
        <dbReference type="Proteomes" id="UP000326112"/>
    </source>
</evidence>
<keyword evidence="2" id="KW-1185">Reference proteome</keyword>
<comment type="caution">
    <text evidence="1">The sequence shown here is derived from an EMBL/GenBank/DDBJ whole genome shotgun (WGS) entry which is preliminary data.</text>
</comment>
<evidence type="ECO:0008006" key="3">
    <source>
        <dbReference type="Google" id="ProtNLM"/>
    </source>
</evidence>
<proteinExistence type="predicted"/>
<evidence type="ECO:0000313" key="1">
    <source>
        <dbReference type="EMBL" id="MPR00730.1"/>
    </source>
</evidence>
<reference evidence="1 2" key="1">
    <citation type="journal article" date="2020" name="Int. J. Syst. Evol. Microbiol.">
        <title>Pseudomonas kitaguniensis sp. nov., a pathogen causing bacterial rot of Welsh onion in Japan.</title>
        <authorList>
            <person name="Sawada H."/>
            <person name="Fujikawa T."/>
            <person name="Nishiwaki Y."/>
            <person name="Horita H."/>
        </authorList>
    </citation>
    <scope>NUCLEOTIDE SEQUENCE [LARGE SCALE GENOMIC DNA]</scope>
    <source>
        <strain evidence="1 2">MAFF 212408</strain>
    </source>
</reference>
<reference evidence="1 2" key="2">
    <citation type="journal article" date="2023" name="Plant Pathol.">
        <title>Dismantling and reorganizing Pseudomonas marginalis sensu#lato.</title>
        <authorList>
            <person name="Sawada H."/>
            <person name="Fujikawa T."/>
            <person name="Satou M."/>
        </authorList>
    </citation>
    <scope>NUCLEOTIDE SEQUENCE [LARGE SCALE GENOMIC DNA]</scope>
    <source>
        <strain evidence="1 2">MAFF 212408</strain>
    </source>
</reference>
<dbReference type="EMBL" id="VUAZ01000003">
    <property type="protein sequence ID" value="MPR00730.1"/>
    <property type="molecule type" value="Genomic_DNA"/>
</dbReference>
<gene>
    <name evidence="1" type="ORF">F0169_00780</name>
</gene>
<dbReference type="RefSeq" id="WP_152745149.1">
    <property type="nucleotide sequence ID" value="NZ_JBLZPT010000005.1"/>
</dbReference>
<name>A0A5N7KFH0_9PSED</name>
<organism evidence="1 2">
    <name type="scientific">Pseudomonas kitaguniensis</name>
    <dbReference type="NCBI Taxonomy" id="2607908"/>
    <lineage>
        <taxon>Bacteria</taxon>
        <taxon>Pseudomonadati</taxon>
        <taxon>Pseudomonadota</taxon>
        <taxon>Gammaproteobacteria</taxon>
        <taxon>Pseudomonadales</taxon>
        <taxon>Pseudomonadaceae</taxon>
        <taxon>Pseudomonas</taxon>
    </lineage>
</organism>
<dbReference type="Proteomes" id="UP000326112">
    <property type="component" value="Unassembled WGS sequence"/>
</dbReference>
<accession>A0A5N7KFH0</accession>
<sequence>MALYKHGNLLVQSDDVAFDKELGPGNAAPWAGIYRCKNCEDEISIAGGHILPPQNHHQHPNRSPIVWKLLVHSVQKN</sequence>
<protein>
    <recommendedName>
        <fullName evidence="3">Protein L</fullName>
    </recommendedName>
</protein>